<accession>A0ABP8X9F1</accession>
<dbReference type="Proteomes" id="UP001500843">
    <property type="component" value="Unassembled WGS sequence"/>
</dbReference>
<comment type="caution">
    <text evidence="1">The sequence shown here is derived from an EMBL/GenBank/DDBJ whole genome shotgun (WGS) entry which is preliminary data.</text>
</comment>
<evidence type="ECO:0000313" key="1">
    <source>
        <dbReference type="EMBL" id="GAA4703587.1"/>
    </source>
</evidence>
<proteinExistence type="predicted"/>
<gene>
    <name evidence="1" type="ORF">GCM10023198_26290</name>
</gene>
<reference evidence="2" key="1">
    <citation type="journal article" date="2019" name="Int. J. Syst. Evol. Microbiol.">
        <title>The Global Catalogue of Microorganisms (GCM) 10K type strain sequencing project: providing services to taxonomists for standard genome sequencing and annotation.</title>
        <authorList>
            <consortium name="The Broad Institute Genomics Platform"/>
            <consortium name="The Broad Institute Genome Sequencing Center for Infectious Disease"/>
            <person name="Wu L."/>
            <person name="Ma J."/>
        </authorList>
    </citation>
    <scope>NUCLEOTIDE SEQUENCE [LARGE SCALE GENOMIC DNA]</scope>
    <source>
        <strain evidence="2">JCM 17975</strain>
    </source>
</reference>
<protein>
    <recommendedName>
        <fullName evidence="3">ESAT-6 protein secretion system EspG family protein</fullName>
    </recommendedName>
</protein>
<name>A0ABP8X9F1_9MICO</name>
<evidence type="ECO:0000313" key="2">
    <source>
        <dbReference type="Proteomes" id="UP001500843"/>
    </source>
</evidence>
<dbReference type="RefSeq" id="WP_253867710.1">
    <property type="nucleotide sequence ID" value="NZ_BAABHM010000011.1"/>
</dbReference>
<sequence length="233" mass="24421">MQHVDHIAAADPAIGKPTDKWAFLLPPGWARFPTGAARRRELDRAVDQVVAGTFPEGASPVDVESHRQALRDSLRQAFSAAGTGAVYVPTEPMAGIAIPASIIETELFGLVGRSATEVAASVLGDAKESTAVDVDGRPGVRLASTLGEAPHPAGRPVAGTRQVTYVVARDEAGGDWLVLSFSAVWSDPGTERLAEVLVDFFDAVMATFRWTGPGADPVGLPDRTVPGSAWSEA</sequence>
<keyword evidence="2" id="KW-1185">Reference proteome</keyword>
<organism evidence="1 2">
    <name type="scientific">Promicromonospora umidemergens</name>
    <dbReference type="NCBI Taxonomy" id="629679"/>
    <lineage>
        <taxon>Bacteria</taxon>
        <taxon>Bacillati</taxon>
        <taxon>Actinomycetota</taxon>
        <taxon>Actinomycetes</taxon>
        <taxon>Micrococcales</taxon>
        <taxon>Promicromonosporaceae</taxon>
        <taxon>Promicromonospora</taxon>
    </lineage>
</organism>
<evidence type="ECO:0008006" key="3">
    <source>
        <dbReference type="Google" id="ProtNLM"/>
    </source>
</evidence>
<dbReference type="EMBL" id="BAABHM010000011">
    <property type="protein sequence ID" value="GAA4703587.1"/>
    <property type="molecule type" value="Genomic_DNA"/>
</dbReference>